<dbReference type="Pfam" id="PF08385">
    <property type="entry name" value="DHC_N1"/>
    <property type="match status" value="1"/>
</dbReference>
<gene>
    <name evidence="2" type="ORF">CYMTET_25869</name>
</gene>
<dbReference type="InterPro" id="IPR026983">
    <property type="entry name" value="DHC"/>
</dbReference>
<dbReference type="Proteomes" id="UP001190700">
    <property type="component" value="Unassembled WGS sequence"/>
</dbReference>
<name>A0AAE0FT79_9CHLO</name>
<protein>
    <recommendedName>
        <fullName evidence="1">Dynein heavy chain tail domain-containing protein</fullName>
    </recommendedName>
</protein>
<sequence>MSSQISFWNNAEAWIVNRVALGLEVEIRDVEGILAARSDYSEILSRFTNEKASVPSLFWFKAPKSEDSREKKGDNIVLCTNGYETSAVGCVFYIVRQSDSEGVLTINNIANEVICGTVDTRNECLVELELLLHQLYQPLVSACAAETDLGADLGSKASFSSVSVSEAIQRFSGVLQGAHVAIRSVVHLQECEESMPWMAASQQEVMRAAKDKEVVDRMEIVLEDWMQSLKRVINTSREMEPDVDTNGPASELERWKAAASLFDALRQQTSGVMSRGLVRVLETASSTKVDQWHDLENRVINRALEAKEIVRYLYSLEPFTHLLYVGTPEAVKDSLDALLKASTLMLSVSEKYHSKERVTTYFMKVSNQMITCCKTFLVADGNPWETKTDGTPHSLIAKIESCLQLNRKYIEQFRSIKEQDSHYKPRGKRLDLSERAIFGKFNDFCARLRKVQDLFITLDQYQKLVQAHAQPLPSRATSPCSSSLASL</sequence>
<dbReference type="GO" id="GO:0007018">
    <property type="term" value="P:microtubule-based movement"/>
    <property type="evidence" value="ECO:0007669"/>
    <property type="project" value="InterPro"/>
</dbReference>
<dbReference type="GO" id="GO:0045505">
    <property type="term" value="F:dynein intermediate chain binding"/>
    <property type="evidence" value="ECO:0007669"/>
    <property type="project" value="InterPro"/>
</dbReference>
<accession>A0AAE0FT79</accession>
<reference evidence="2 3" key="1">
    <citation type="journal article" date="2015" name="Genome Biol. Evol.">
        <title>Comparative Genomics of a Bacterivorous Green Alga Reveals Evolutionary Causalities and Consequences of Phago-Mixotrophic Mode of Nutrition.</title>
        <authorList>
            <person name="Burns J.A."/>
            <person name="Paasch A."/>
            <person name="Narechania A."/>
            <person name="Kim E."/>
        </authorList>
    </citation>
    <scope>NUCLEOTIDE SEQUENCE [LARGE SCALE GENOMIC DNA]</scope>
    <source>
        <strain evidence="2 3">PLY_AMNH</strain>
    </source>
</reference>
<keyword evidence="3" id="KW-1185">Reference proteome</keyword>
<dbReference type="InterPro" id="IPR013594">
    <property type="entry name" value="Dynein_heavy_tail"/>
</dbReference>
<proteinExistence type="predicted"/>
<dbReference type="PANTHER" id="PTHR46532">
    <property type="entry name" value="MALE FERTILITY FACTOR KL5"/>
    <property type="match status" value="1"/>
</dbReference>
<organism evidence="2 3">
    <name type="scientific">Cymbomonas tetramitiformis</name>
    <dbReference type="NCBI Taxonomy" id="36881"/>
    <lineage>
        <taxon>Eukaryota</taxon>
        <taxon>Viridiplantae</taxon>
        <taxon>Chlorophyta</taxon>
        <taxon>Pyramimonadophyceae</taxon>
        <taxon>Pyramimonadales</taxon>
        <taxon>Pyramimonadaceae</taxon>
        <taxon>Cymbomonas</taxon>
    </lineage>
</organism>
<dbReference type="AlphaFoldDB" id="A0AAE0FT79"/>
<evidence type="ECO:0000313" key="2">
    <source>
        <dbReference type="EMBL" id="KAK3265449.1"/>
    </source>
</evidence>
<dbReference type="PANTHER" id="PTHR46532:SF13">
    <property type="entry name" value="CYTOPLASMIC DYNEIN 1 HEAVY CHAIN 1"/>
    <property type="match status" value="1"/>
</dbReference>
<evidence type="ECO:0000259" key="1">
    <source>
        <dbReference type="Pfam" id="PF08385"/>
    </source>
</evidence>
<dbReference type="EMBL" id="LGRX02013910">
    <property type="protein sequence ID" value="KAK3265449.1"/>
    <property type="molecule type" value="Genomic_DNA"/>
</dbReference>
<dbReference type="GO" id="GO:0005858">
    <property type="term" value="C:axonemal dynein complex"/>
    <property type="evidence" value="ECO:0007669"/>
    <property type="project" value="TreeGrafter"/>
</dbReference>
<evidence type="ECO:0000313" key="3">
    <source>
        <dbReference type="Proteomes" id="UP001190700"/>
    </source>
</evidence>
<feature type="domain" description="Dynein heavy chain tail" evidence="1">
    <location>
        <begin position="216"/>
        <end position="467"/>
    </location>
</feature>
<comment type="caution">
    <text evidence="2">The sequence shown here is derived from an EMBL/GenBank/DDBJ whole genome shotgun (WGS) entry which is preliminary data.</text>
</comment>
<dbReference type="GO" id="GO:0051959">
    <property type="term" value="F:dynein light intermediate chain binding"/>
    <property type="evidence" value="ECO:0007669"/>
    <property type="project" value="InterPro"/>
</dbReference>